<dbReference type="GO" id="GO:0008289">
    <property type="term" value="F:lipid binding"/>
    <property type="evidence" value="ECO:0007669"/>
    <property type="project" value="UniProtKB-KW"/>
</dbReference>
<accession>A0A072UTL2</accession>
<reference evidence="8" key="3">
    <citation type="submission" date="2015-04" db="UniProtKB">
        <authorList>
            <consortium name="EnsemblPlants"/>
        </authorList>
    </citation>
    <scope>IDENTIFICATION</scope>
    <source>
        <strain evidence="8">cv. Jemalong A17</strain>
    </source>
</reference>
<dbReference type="STRING" id="3880.A0A072UTL2"/>
<dbReference type="GO" id="GO:0006869">
    <property type="term" value="P:lipid transport"/>
    <property type="evidence" value="ECO:0007669"/>
    <property type="project" value="InterPro"/>
</dbReference>
<comment type="function">
    <text evidence="4">Plant non-specific lipid-transfer proteins transfer phospholipids as well as galactolipids across membranes. May play a role in wax or cutin deposition in the cell walls of expanding epidermal cells and certain secretory tissues.</text>
</comment>
<keyword evidence="3" id="KW-1015">Disulfide bond</keyword>
<keyword evidence="4" id="KW-0446">Lipid-binding</keyword>
<dbReference type="Proteomes" id="UP000002051">
    <property type="component" value="Chromosome 4"/>
</dbReference>
<dbReference type="Gene3D" id="1.10.110.10">
    <property type="entry name" value="Plant lipid-transfer and hydrophobic proteins"/>
    <property type="match status" value="1"/>
</dbReference>
<evidence type="ECO:0000313" key="9">
    <source>
        <dbReference type="Proteomes" id="UP000002051"/>
    </source>
</evidence>
<evidence type="ECO:0000256" key="1">
    <source>
        <dbReference type="ARBA" id="ARBA00009748"/>
    </source>
</evidence>
<dbReference type="InterPro" id="IPR000528">
    <property type="entry name" value="Plant_nsLTP"/>
</dbReference>
<dbReference type="SUPFAM" id="SSF47699">
    <property type="entry name" value="Bifunctional inhibitor/lipid-transfer protein/seed storage 2S albumin"/>
    <property type="match status" value="1"/>
</dbReference>
<evidence type="ECO:0000313" key="8">
    <source>
        <dbReference type="EnsemblPlants" id="KEH29225"/>
    </source>
</evidence>
<feature type="signal peptide" evidence="5">
    <location>
        <begin position="1"/>
        <end position="19"/>
    </location>
</feature>
<dbReference type="SMART" id="SM00499">
    <property type="entry name" value="AAI"/>
    <property type="match status" value="1"/>
</dbReference>
<dbReference type="Pfam" id="PF00234">
    <property type="entry name" value="Tryp_alpha_amyl"/>
    <property type="match status" value="1"/>
</dbReference>
<evidence type="ECO:0000256" key="2">
    <source>
        <dbReference type="ARBA" id="ARBA00022729"/>
    </source>
</evidence>
<evidence type="ECO:0000256" key="5">
    <source>
        <dbReference type="SAM" id="SignalP"/>
    </source>
</evidence>
<dbReference type="InterPro" id="IPR016140">
    <property type="entry name" value="Bifunc_inhib/LTP/seed_store"/>
</dbReference>
<keyword evidence="9" id="KW-1185">Reference proteome</keyword>
<proteinExistence type="inferred from homology"/>
<evidence type="ECO:0000259" key="6">
    <source>
        <dbReference type="SMART" id="SM00499"/>
    </source>
</evidence>
<organism evidence="7 9">
    <name type="scientific">Medicago truncatula</name>
    <name type="common">Barrel medic</name>
    <name type="synonym">Medicago tribuloides</name>
    <dbReference type="NCBI Taxonomy" id="3880"/>
    <lineage>
        <taxon>Eukaryota</taxon>
        <taxon>Viridiplantae</taxon>
        <taxon>Streptophyta</taxon>
        <taxon>Embryophyta</taxon>
        <taxon>Tracheophyta</taxon>
        <taxon>Spermatophyta</taxon>
        <taxon>Magnoliopsida</taxon>
        <taxon>eudicotyledons</taxon>
        <taxon>Gunneridae</taxon>
        <taxon>Pentapetalae</taxon>
        <taxon>rosids</taxon>
        <taxon>fabids</taxon>
        <taxon>Fabales</taxon>
        <taxon>Fabaceae</taxon>
        <taxon>Papilionoideae</taxon>
        <taxon>50 kb inversion clade</taxon>
        <taxon>NPAAA clade</taxon>
        <taxon>Hologalegina</taxon>
        <taxon>IRL clade</taxon>
        <taxon>Trifolieae</taxon>
        <taxon>Medicago</taxon>
    </lineage>
</organism>
<feature type="chain" id="PRO_5014499982" description="Non-specific lipid-transfer protein" evidence="5">
    <location>
        <begin position="20"/>
        <end position="119"/>
    </location>
</feature>
<evidence type="ECO:0000256" key="4">
    <source>
        <dbReference type="RuleBase" id="RU000628"/>
    </source>
</evidence>
<dbReference type="EMBL" id="CM001220">
    <property type="protein sequence ID" value="KEH29225.1"/>
    <property type="molecule type" value="Genomic_DNA"/>
</dbReference>
<dbReference type="PRINTS" id="PR00382">
    <property type="entry name" value="LIPIDTRNSFER"/>
</dbReference>
<dbReference type="EnsemblPlants" id="KEH29225">
    <property type="protein sequence ID" value="KEH29225"/>
    <property type="gene ID" value="MTR_4g029210"/>
</dbReference>
<dbReference type="HOGENOM" id="CLU_128423_0_0_1"/>
<comment type="similarity">
    <text evidence="1 4">Belongs to the plant LTP family.</text>
</comment>
<evidence type="ECO:0000313" key="7">
    <source>
        <dbReference type="EMBL" id="KEH29225.1"/>
    </source>
</evidence>
<protein>
    <recommendedName>
        <fullName evidence="4">Non-specific lipid-transfer protein</fullName>
    </recommendedName>
</protein>
<evidence type="ECO:0000256" key="3">
    <source>
        <dbReference type="ARBA" id="ARBA00023157"/>
    </source>
</evidence>
<keyword evidence="4" id="KW-0813">Transport</keyword>
<dbReference type="InterPro" id="IPR036312">
    <property type="entry name" value="Bifun_inhib/LTP/seed_sf"/>
</dbReference>
<keyword evidence="2 5" id="KW-0732">Signal</keyword>
<reference evidence="7 9" key="2">
    <citation type="journal article" date="2014" name="BMC Genomics">
        <title>An improved genome release (version Mt4.0) for the model legume Medicago truncatula.</title>
        <authorList>
            <person name="Tang H."/>
            <person name="Krishnakumar V."/>
            <person name="Bidwell S."/>
            <person name="Rosen B."/>
            <person name="Chan A."/>
            <person name="Zhou S."/>
            <person name="Gentzbittel L."/>
            <person name="Childs K.L."/>
            <person name="Yandell M."/>
            <person name="Gundlach H."/>
            <person name="Mayer K.F."/>
            <person name="Schwartz D.C."/>
            <person name="Town C.D."/>
        </authorList>
    </citation>
    <scope>GENOME REANNOTATION</scope>
    <source>
        <strain evidence="7">A17</strain>
        <strain evidence="8 9">cv. Jemalong A17</strain>
    </source>
</reference>
<reference evidence="7 9" key="1">
    <citation type="journal article" date="2011" name="Nature">
        <title>The Medicago genome provides insight into the evolution of rhizobial symbioses.</title>
        <authorList>
            <person name="Young N.D."/>
            <person name="Debelle F."/>
            <person name="Oldroyd G.E."/>
            <person name="Geurts R."/>
            <person name="Cannon S.B."/>
            <person name="Udvardi M.K."/>
            <person name="Benedito V.A."/>
            <person name="Mayer K.F."/>
            <person name="Gouzy J."/>
            <person name="Schoof H."/>
            <person name="Van de Peer Y."/>
            <person name="Proost S."/>
            <person name="Cook D.R."/>
            <person name="Meyers B.C."/>
            <person name="Spannagl M."/>
            <person name="Cheung F."/>
            <person name="De Mita S."/>
            <person name="Krishnakumar V."/>
            <person name="Gundlach H."/>
            <person name="Zhou S."/>
            <person name="Mudge J."/>
            <person name="Bharti A.K."/>
            <person name="Murray J.D."/>
            <person name="Naoumkina M.A."/>
            <person name="Rosen B."/>
            <person name="Silverstein K.A."/>
            <person name="Tang H."/>
            <person name="Rombauts S."/>
            <person name="Zhao P.X."/>
            <person name="Zhou P."/>
            <person name="Barbe V."/>
            <person name="Bardou P."/>
            <person name="Bechner M."/>
            <person name="Bellec A."/>
            <person name="Berger A."/>
            <person name="Berges H."/>
            <person name="Bidwell S."/>
            <person name="Bisseling T."/>
            <person name="Choisne N."/>
            <person name="Couloux A."/>
            <person name="Denny R."/>
            <person name="Deshpande S."/>
            <person name="Dai X."/>
            <person name="Doyle J.J."/>
            <person name="Dudez A.M."/>
            <person name="Farmer A.D."/>
            <person name="Fouteau S."/>
            <person name="Franken C."/>
            <person name="Gibelin C."/>
            <person name="Gish J."/>
            <person name="Goldstein S."/>
            <person name="Gonzalez A.J."/>
            <person name="Green P.J."/>
            <person name="Hallab A."/>
            <person name="Hartog M."/>
            <person name="Hua A."/>
            <person name="Humphray S.J."/>
            <person name="Jeong D.H."/>
            <person name="Jing Y."/>
            <person name="Jocker A."/>
            <person name="Kenton S.M."/>
            <person name="Kim D.J."/>
            <person name="Klee K."/>
            <person name="Lai H."/>
            <person name="Lang C."/>
            <person name="Lin S."/>
            <person name="Macmil S.L."/>
            <person name="Magdelenat G."/>
            <person name="Matthews L."/>
            <person name="McCorrison J."/>
            <person name="Monaghan E.L."/>
            <person name="Mun J.H."/>
            <person name="Najar F.Z."/>
            <person name="Nicholson C."/>
            <person name="Noirot C."/>
            <person name="O'Bleness M."/>
            <person name="Paule C.R."/>
            <person name="Poulain J."/>
            <person name="Prion F."/>
            <person name="Qin B."/>
            <person name="Qu C."/>
            <person name="Retzel E.F."/>
            <person name="Riddle C."/>
            <person name="Sallet E."/>
            <person name="Samain S."/>
            <person name="Samson N."/>
            <person name="Sanders I."/>
            <person name="Saurat O."/>
            <person name="Scarpelli C."/>
            <person name="Schiex T."/>
            <person name="Segurens B."/>
            <person name="Severin A.J."/>
            <person name="Sherrier D.J."/>
            <person name="Shi R."/>
            <person name="Sims S."/>
            <person name="Singer S.R."/>
            <person name="Sinharoy S."/>
            <person name="Sterck L."/>
            <person name="Viollet A."/>
            <person name="Wang B.B."/>
            <person name="Wang K."/>
            <person name="Wang M."/>
            <person name="Wang X."/>
            <person name="Warfsmann J."/>
            <person name="Weissenbach J."/>
            <person name="White D.D."/>
            <person name="White J.D."/>
            <person name="Wiley G.B."/>
            <person name="Wincker P."/>
            <person name="Xing Y."/>
            <person name="Yang L."/>
            <person name="Yao Z."/>
            <person name="Ying F."/>
            <person name="Zhai J."/>
            <person name="Zhou L."/>
            <person name="Zuber A."/>
            <person name="Denarie J."/>
            <person name="Dixon R.A."/>
            <person name="May G.D."/>
            <person name="Schwartz D.C."/>
            <person name="Rogers J."/>
            <person name="Quetier F."/>
            <person name="Town C.D."/>
            <person name="Roe B.A."/>
        </authorList>
    </citation>
    <scope>NUCLEOTIDE SEQUENCE [LARGE SCALE GENOMIC DNA]</scope>
    <source>
        <strain evidence="7">A17</strain>
        <strain evidence="8 9">cv. Jemalong A17</strain>
    </source>
</reference>
<gene>
    <name evidence="7" type="ordered locus">MTR_4g029210</name>
</gene>
<sequence>MGNMKFACVVMICMAVLYAQHGEAITCPQVSSNLVPCVTYLQSGGAVSTRCCNGVRNIVSAARTTADRRVTCNCLKSAAAAYRRINQGYAAALPGKCRVYLPFKISASFNCARKTLTRS</sequence>
<dbReference type="AlphaFoldDB" id="A0A072UTL2"/>
<feature type="domain" description="Bifunctional inhibitor/plant lipid transfer protein/seed storage helical" evidence="6">
    <location>
        <begin position="27"/>
        <end position="111"/>
    </location>
</feature>
<dbReference type="PANTHER" id="PTHR33076">
    <property type="entry name" value="NON-SPECIFIC LIPID-TRANSFER PROTEIN 2-RELATED"/>
    <property type="match status" value="1"/>
</dbReference>
<dbReference type="CDD" id="cd01960">
    <property type="entry name" value="nsLTP1"/>
    <property type="match status" value="1"/>
</dbReference>
<name>A0A072UTL2_MEDTR</name>